<dbReference type="InterPro" id="IPR036068">
    <property type="entry name" value="Nicotinate_pribotase-like_C"/>
</dbReference>
<feature type="domain" description="Quinolinate phosphoribosyl transferase C-terminal" evidence="13">
    <location>
        <begin position="106"/>
        <end position="271"/>
    </location>
</feature>
<accession>A0A0M3TUA1</accession>
<dbReference type="SUPFAM" id="SSF51690">
    <property type="entry name" value="Nicotinate/Quinolinate PRTase C-terminal domain-like"/>
    <property type="match status" value="1"/>
</dbReference>
<evidence type="ECO:0000313" key="16">
    <source>
        <dbReference type="Proteomes" id="UP000058020"/>
    </source>
</evidence>
<evidence type="ECO:0000256" key="12">
    <source>
        <dbReference type="PIRNR" id="PIRNR006250"/>
    </source>
</evidence>
<comment type="catalytic activity">
    <reaction evidence="10">
        <text>nicotinate beta-D-ribonucleotide + CO2 + diphosphate = quinolinate + 5-phospho-alpha-D-ribose 1-diphosphate + 2 H(+)</text>
        <dbReference type="Rhea" id="RHEA:12733"/>
        <dbReference type="ChEBI" id="CHEBI:15378"/>
        <dbReference type="ChEBI" id="CHEBI:16526"/>
        <dbReference type="ChEBI" id="CHEBI:29959"/>
        <dbReference type="ChEBI" id="CHEBI:33019"/>
        <dbReference type="ChEBI" id="CHEBI:57502"/>
        <dbReference type="ChEBI" id="CHEBI:58017"/>
        <dbReference type="EC" id="2.4.2.19"/>
    </reaction>
</comment>
<dbReference type="NCBIfam" id="TIGR00078">
    <property type="entry name" value="nadC"/>
    <property type="match status" value="1"/>
</dbReference>
<dbReference type="RefSeq" id="WP_053951530.1">
    <property type="nucleotide sequence ID" value="NZ_CP010552.1"/>
</dbReference>
<dbReference type="OrthoDB" id="9782546at2"/>
<dbReference type="FunFam" id="3.20.20.70:FF:000030">
    <property type="entry name" value="Nicotinate-nucleotide pyrophosphorylase, carboxylating"/>
    <property type="match status" value="1"/>
</dbReference>
<comment type="similarity">
    <text evidence="3 12">Belongs to the NadC/ModD family.</text>
</comment>
<proteinExistence type="inferred from homology"/>
<dbReference type="GO" id="GO:0004514">
    <property type="term" value="F:nicotinate-nucleotide diphosphorylase (carboxylating) activity"/>
    <property type="evidence" value="ECO:0007669"/>
    <property type="project" value="UniProtKB-EC"/>
</dbReference>
<name>A0A0M3TUA1_9GAMM</name>
<keyword evidence="16" id="KW-1185">Reference proteome</keyword>
<dbReference type="InterPro" id="IPR013785">
    <property type="entry name" value="Aldolase_TIM"/>
</dbReference>
<comment type="pathway">
    <text evidence="2">Cofactor biosynthesis; NAD(+) biosynthesis; nicotinate D-ribonucleotide from quinolinate: step 1/1.</text>
</comment>
<evidence type="ECO:0000256" key="9">
    <source>
        <dbReference type="ARBA" id="ARBA00033102"/>
    </source>
</evidence>
<evidence type="ECO:0000256" key="1">
    <source>
        <dbReference type="ARBA" id="ARBA00003237"/>
    </source>
</evidence>
<dbReference type="CDD" id="cd01572">
    <property type="entry name" value="QPRTase"/>
    <property type="match status" value="1"/>
</dbReference>
<evidence type="ECO:0000259" key="14">
    <source>
        <dbReference type="Pfam" id="PF02749"/>
    </source>
</evidence>
<evidence type="ECO:0000256" key="8">
    <source>
        <dbReference type="ARBA" id="ARBA00022679"/>
    </source>
</evidence>
<keyword evidence="6" id="KW-0662">Pyridine nucleotide biosynthesis</keyword>
<dbReference type="AlphaFoldDB" id="A0A0M3TUA1"/>
<dbReference type="PATRIC" id="fig|1705394.5.peg.945"/>
<sequence length="273" mass="29314">MNKEFQKMVDLALVEDLGSGDVSASLLSDEQAFATIICRESAVICGIEFAQAAFSSLDKNIDIDWKIKDGDPVQASQVLATLSGSSKSIISGERVALNFLQTLSSVATQTRLLVDKIAHTKAQLLDTRKTLPGLRLAQKYAVKCGGGMNHRLGLYDCVMLKENHIIASGGIAKAVKKARDNYPKLDLIVEVETLEQLAEVLELTGVSRALCDNFSHQALEQAVQMATGKLPLEASGNIDESTIASVAETGVDFISTGSITKNIQAIDLSLRFS</sequence>
<dbReference type="InterPro" id="IPR002638">
    <property type="entry name" value="Quinolinate_PRibosylTrfase_C"/>
</dbReference>
<keyword evidence="7 12" id="KW-0328">Glycosyltransferase</keyword>
<protein>
    <recommendedName>
        <fullName evidence="11">Probable nicotinate-nucleotide pyrophosphorylase [carboxylating]</fullName>
        <ecNumber evidence="5">2.4.2.19</ecNumber>
    </recommendedName>
    <alternativeName>
        <fullName evidence="9">Quinolinate phosphoribosyltransferase [decarboxylating]</fullName>
    </alternativeName>
</protein>
<dbReference type="InterPro" id="IPR037128">
    <property type="entry name" value="Quinolinate_PRibosylTase_N_sf"/>
</dbReference>
<dbReference type="UniPathway" id="UPA00253">
    <property type="reaction ID" value="UER00331"/>
</dbReference>
<dbReference type="STRING" id="1705394.SP60_04715"/>
<dbReference type="InterPro" id="IPR004393">
    <property type="entry name" value="NadC"/>
</dbReference>
<dbReference type="PANTHER" id="PTHR32179:SF3">
    <property type="entry name" value="NICOTINATE-NUCLEOTIDE PYROPHOSPHORYLASE [CARBOXYLATING]"/>
    <property type="match status" value="1"/>
</dbReference>
<dbReference type="KEGG" id="tho:SP60_04715"/>
<dbReference type="EMBL" id="CP010552">
    <property type="protein sequence ID" value="ALE52575.1"/>
    <property type="molecule type" value="Genomic_DNA"/>
</dbReference>
<evidence type="ECO:0000256" key="5">
    <source>
        <dbReference type="ARBA" id="ARBA00011944"/>
    </source>
</evidence>
<dbReference type="Gene3D" id="3.90.1170.20">
    <property type="entry name" value="Quinolinate phosphoribosyl transferase, N-terminal domain"/>
    <property type="match status" value="1"/>
</dbReference>
<dbReference type="GO" id="GO:0009435">
    <property type="term" value="P:NAD+ biosynthetic process"/>
    <property type="evidence" value="ECO:0007669"/>
    <property type="project" value="UniProtKB-UniPathway"/>
</dbReference>
<dbReference type="GO" id="GO:0034213">
    <property type="term" value="P:quinolinate catabolic process"/>
    <property type="evidence" value="ECO:0007669"/>
    <property type="project" value="TreeGrafter"/>
</dbReference>
<evidence type="ECO:0000256" key="7">
    <source>
        <dbReference type="ARBA" id="ARBA00022676"/>
    </source>
</evidence>
<evidence type="ECO:0000259" key="13">
    <source>
        <dbReference type="Pfam" id="PF01729"/>
    </source>
</evidence>
<dbReference type="Pfam" id="PF02749">
    <property type="entry name" value="QRPTase_N"/>
    <property type="match status" value="1"/>
</dbReference>
<keyword evidence="8 12" id="KW-0808">Transferase</keyword>
<evidence type="ECO:0000256" key="4">
    <source>
        <dbReference type="ARBA" id="ARBA00011218"/>
    </source>
</evidence>
<evidence type="ECO:0000256" key="3">
    <source>
        <dbReference type="ARBA" id="ARBA00009400"/>
    </source>
</evidence>
<dbReference type="Pfam" id="PF01729">
    <property type="entry name" value="QRPTase_C"/>
    <property type="match status" value="1"/>
</dbReference>
<dbReference type="EC" id="2.4.2.19" evidence="5"/>
<dbReference type="Proteomes" id="UP000058020">
    <property type="component" value="Chromosome"/>
</dbReference>
<dbReference type="SUPFAM" id="SSF54675">
    <property type="entry name" value="Nicotinate/Quinolinate PRTase N-terminal domain-like"/>
    <property type="match status" value="1"/>
</dbReference>
<dbReference type="InterPro" id="IPR027277">
    <property type="entry name" value="NadC/ModD"/>
</dbReference>
<dbReference type="GO" id="GO:0005737">
    <property type="term" value="C:cytoplasm"/>
    <property type="evidence" value="ECO:0007669"/>
    <property type="project" value="TreeGrafter"/>
</dbReference>
<evidence type="ECO:0000256" key="10">
    <source>
        <dbReference type="ARBA" id="ARBA00047445"/>
    </source>
</evidence>
<evidence type="ECO:0000256" key="2">
    <source>
        <dbReference type="ARBA" id="ARBA00004893"/>
    </source>
</evidence>
<dbReference type="FunFam" id="3.90.1170.20:FF:000001">
    <property type="entry name" value="Nicotinate-nucleotide diphosphorylase (Carboxylating)"/>
    <property type="match status" value="1"/>
</dbReference>
<comment type="function">
    <text evidence="1">Involved in the catabolism of quinolinic acid (QA).</text>
</comment>
<evidence type="ECO:0000256" key="6">
    <source>
        <dbReference type="ARBA" id="ARBA00022642"/>
    </source>
</evidence>
<dbReference type="Gene3D" id="3.20.20.70">
    <property type="entry name" value="Aldolase class I"/>
    <property type="match status" value="1"/>
</dbReference>
<gene>
    <name evidence="15" type="ORF">SP60_04715</name>
</gene>
<dbReference type="PIRSF" id="PIRSF006250">
    <property type="entry name" value="NadC_ModD"/>
    <property type="match status" value="1"/>
</dbReference>
<evidence type="ECO:0000256" key="11">
    <source>
        <dbReference type="ARBA" id="ARBA00069173"/>
    </source>
</evidence>
<dbReference type="InterPro" id="IPR022412">
    <property type="entry name" value="Quinolinate_PRibosylTrfase_N"/>
</dbReference>
<evidence type="ECO:0000313" key="15">
    <source>
        <dbReference type="EMBL" id="ALE52575.1"/>
    </source>
</evidence>
<reference evidence="15 16" key="1">
    <citation type="journal article" date="2015" name="Genome Announc.">
        <title>Genome Sequence of 'Candidatus Thioglobus autotrophica' Strain EF1, a Chemoautotroph from the SUP05 Clade of Marine Gammaproteobacteria.</title>
        <authorList>
            <person name="Shah V."/>
            <person name="Morris R.M."/>
        </authorList>
    </citation>
    <scope>NUCLEOTIDE SEQUENCE [LARGE SCALE GENOMIC DNA]</scope>
    <source>
        <strain evidence="15 16">EF1</strain>
    </source>
</reference>
<comment type="subunit">
    <text evidence="4">Hexamer formed by 3 homodimers.</text>
</comment>
<organism evidence="15 16">
    <name type="scientific">Candidatus Thioglobus autotrophicus</name>
    <dbReference type="NCBI Taxonomy" id="1705394"/>
    <lineage>
        <taxon>Bacteria</taxon>
        <taxon>Pseudomonadati</taxon>
        <taxon>Pseudomonadota</taxon>
        <taxon>Gammaproteobacteria</taxon>
        <taxon>Candidatus Pseudothioglobaceae</taxon>
        <taxon>Candidatus Thioglobus</taxon>
    </lineage>
</organism>
<feature type="domain" description="Quinolinate phosphoribosyl transferase N-terminal" evidence="14">
    <location>
        <begin position="27"/>
        <end position="104"/>
    </location>
</feature>
<dbReference type="PANTHER" id="PTHR32179">
    <property type="entry name" value="NICOTINATE-NUCLEOTIDE PYROPHOSPHORYLASE [CARBOXYLATING]"/>
    <property type="match status" value="1"/>
</dbReference>